<dbReference type="OMA" id="ANIFANH"/>
<dbReference type="KEGG" id="tps:THAPSDRAFT_4845"/>
<dbReference type="Pfam" id="PF08588">
    <property type="entry name" value="Duc1"/>
    <property type="match status" value="1"/>
</dbReference>
<dbReference type="PaxDb" id="35128-Thaps4845"/>
<evidence type="ECO:0000259" key="1">
    <source>
        <dbReference type="Pfam" id="PF08588"/>
    </source>
</evidence>
<reference evidence="2 3" key="2">
    <citation type="journal article" date="2008" name="Nature">
        <title>The Phaeodactylum genome reveals the evolutionary history of diatom genomes.</title>
        <authorList>
            <person name="Bowler C."/>
            <person name="Allen A.E."/>
            <person name="Badger J.H."/>
            <person name="Grimwood J."/>
            <person name="Jabbari K."/>
            <person name="Kuo A."/>
            <person name="Maheswari U."/>
            <person name="Martens C."/>
            <person name="Maumus F."/>
            <person name="Otillar R.P."/>
            <person name="Rayko E."/>
            <person name="Salamov A."/>
            <person name="Vandepoele K."/>
            <person name="Beszteri B."/>
            <person name="Gruber A."/>
            <person name="Heijde M."/>
            <person name="Katinka M."/>
            <person name="Mock T."/>
            <person name="Valentin K."/>
            <person name="Verret F."/>
            <person name="Berges J.A."/>
            <person name="Brownlee C."/>
            <person name="Cadoret J.P."/>
            <person name="Chiovitti A."/>
            <person name="Choi C.J."/>
            <person name="Coesel S."/>
            <person name="De Martino A."/>
            <person name="Detter J.C."/>
            <person name="Durkin C."/>
            <person name="Falciatore A."/>
            <person name="Fournet J."/>
            <person name="Haruta M."/>
            <person name="Huysman M.J."/>
            <person name="Jenkins B.D."/>
            <person name="Jiroutova K."/>
            <person name="Jorgensen R.E."/>
            <person name="Joubert Y."/>
            <person name="Kaplan A."/>
            <person name="Kroger N."/>
            <person name="Kroth P.G."/>
            <person name="La Roche J."/>
            <person name="Lindquist E."/>
            <person name="Lommer M."/>
            <person name="Martin-Jezequel V."/>
            <person name="Lopez P.J."/>
            <person name="Lucas S."/>
            <person name="Mangogna M."/>
            <person name="McGinnis K."/>
            <person name="Medlin L.K."/>
            <person name="Montsant A."/>
            <person name="Oudot-Le Secq M.P."/>
            <person name="Napoli C."/>
            <person name="Obornik M."/>
            <person name="Parker M.S."/>
            <person name="Petit J.L."/>
            <person name="Porcel B.M."/>
            <person name="Poulsen N."/>
            <person name="Robison M."/>
            <person name="Rychlewski L."/>
            <person name="Rynearson T.A."/>
            <person name="Schmutz J."/>
            <person name="Shapiro H."/>
            <person name="Siaut M."/>
            <person name="Stanley M."/>
            <person name="Sussman M.R."/>
            <person name="Taylor A.R."/>
            <person name="Vardi A."/>
            <person name="von Dassow P."/>
            <person name="Vyverman W."/>
            <person name="Willis A."/>
            <person name="Wyrwicz L.S."/>
            <person name="Rokhsar D.S."/>
            <person name="Weissenbach J."/>
            <person name="Armbrust E.V."/>
            <person name="Green B.R."/>
            <person name="Van de Peer Y."/>
            <person name="Grigoriev I.V."/>
        </authorList>
    </citation>
    <scope>NUCLEOTIDE SEQUENCE [LARGE SCALE GENOMIC DNA]</scope>
    <source>
        <strain evidence="2 3">CCMP1335</strain>
    </source>
</reference>
<proteinExistence type="predicted"/>
<dbReference type="PANTHER" id="PTHR34826:SF2">
    <property type="entry name" value="UPF0590 PROTEIN C409.17C"/>
    <property type="match status" value="1"/>
</dbReference>
<protein>
    <recommendedName>
        <fullName evidence="1">Domain of unknown function at the cortex 1 domain-containing protein</fullName>
    </recommendedName>
</protein>
<dbReference type="AlphaFoldDB" id="B8C0G3"/>
<reference evidence="2 3" key="1">
    <citation type="journal article" date="2004" name="Science">
        <title>The genome of the diatom Thalassiosira pseudonana: ecology, evolution, and metabolism.</title>
        <authorList>
            <person name="Armbrust E.V."/>
            <person name="Berges J.A."/>
            <person name="Bowler C."/>
            <person name="Green B.R."/>
            <person name="Martinez D."/>
            <person name="Putnam N.H."/>
            <person name="Zhou S."/>
            <person name="Allen A.E."/>
            <person name="Apt K.E."/>
            <person name="Bechner M."/>
            <person name="Brzezinski M.A."/>
            <person name="Chaal B.K."/>
            <person name="Chiovitti A."/>
            <person name="Davis A.K."/>
            <person name="Demarest M.S."/>
            <person name="Detter J.C."/>
            <person name="Glavina T."/>
            <person name="Goodstein D."/>
            <person name="Hadi M.Z."/>
            <person name="Hellsten U."/>
            <person name="Hildebrand M."/>
            <person name="Jenkins B.D."/>
            <person name="Jurka J."/>
            <person name="Kapitonov V.V."/>
            <person name="Kroger N."/>
            <person name="Lau W.W."/>
            <person name="Lane T.W."/>
            <person name="Larimer F.W."/>
            <person name="Lippmeier J.C."/>
            <person name="Lucas S."/>
            <person name="Medina M."/>
            <person name="Montsant A."/>
            <person name="Obornik M."/>
            <person name="Parker M.S."/>
            <person name="Palenik B."/>
            <person name="Pazour G.J."/>
            <person name="Richardson P.M."/>
            <person name="Rynearson T.A."/>
            <person name="Saito M.A."/>
            <person name="Schwartz D.C."/>
            <person name="Thamatrakoln K."/>
            <person name="Valentin K."/>
            <person name="Vardi A."/>
            <person name="Wilkerson F.P."/>
            <person name="Rokhsar D.S."/>
        </authorList>
    </citation>
    <scope>NUCLEOTIDE SEQUENCE [LARGE SCALE GENOMIC DNA]</scope>
    <source>
        <strain evidence="2 3">CCMP1335</strain>
    </source>
</reference>
<evidence type="ECO:0000313" key="2">
    <source>
        <dbReference type="EMBL" id="EED93060.1"/>
    </source>
</evidence>
<sequence length="319" mass="36797">MCVVPSHRAQEIEFNLPCDAHNDEEPVLLNSLPIDGTVVQFNGPNFDGKLVSRVRDSPTAAANVQERKLMSNNEYFQGRSRQFQWTVQGRFSRRMRFDEVTTGQEFGRPFRNTPSSKMVKRGLDLLKHKLPETFECDFFSDEPRFEHPLLAGCNHFRVDIPEDFEGVSESDIHGIGDDGNVIEDTTLLDDAAIPSDGVSRRKYFAKNCNLEKYYYEPELLYTFDFYANFFSPMRHRLELTPFFSIDLIPYFNGYPLFMSMARDKNSGQYLWATELWHKRLLDFDETPGRLARFFSGSESGSEAESFAERIVSETCSEGE</sequence>
<dbReference type="InterPro" id="IPR013897">
    <property type="entry name" value="Duc1"/>
</dbReference>
<gene>
    <name evidence="2" type="ORF">THAPSDRAFT_4845</name>
</gene>
<dbReference type="Proteomes" id="UP000001449">
    <property type="component" value="Chromosome 4"/>
</dbReference>
<dbReference type="HOGENOM" id="CLU_872875_0_0_1"/>
<dbReference type="EMBL" id="CM000641">
    <property type="protein sequence ID" value="EED93060.1"/>
    <property type="molecule type" value="Genomic_DNA"/>
</dbReference>
<dbReference type="PANTHER" id="PTHR34826">
    <property type="entry name" value="UPF0590 PROTEIN C409.17C"/>
    <property type="match status" value="1"/>
</dbReference>
<dbReference type="InParanoid" id="B8C0G3"/>
<name>B8C0G3_THAPS</name>
<dbReference type="RefSeq" id="XP_002289523.1">
    <property type="nucleotide sequence ID" value="XM_002289487.1"/>
</dbReference>
<keyword evidence="3" id="KW-1185">Reference proteome</keyword>
<organism evidence="2 3">
    <name type="scientific">Thalassiosira pseudonana</name>
    <name type="common">Marine diatom</name>
    <name type="synonym">Cyclotella nana</name>
    <dbReference type="NCBI Taxonomy" id="35128"/>
    <lineage>
        <taxon>Eukaryota</taxon>
        <taxon>Sar</taxon>
        <taxon>Stramenopiles</taxon>
        <taxon>Ochrophyta</taxon>
        <taxon>Bacillariophyta</taxon>
        <taxon>Coscinodiscophyceae</taxon>
        <taxon>Thalassiosirophycidae</taxon>
        <taxon>Thalassiosirales</taxon>
        <taxon>Thalassiosiraceae</taxon>
        <taxon>Thalassiosira</taxon>
    </lineage>
</organism>
<evidence type="ECO:0000313" key="3">
    <source>
        <dbReference type="Proteomes" id="UP000001449"/>
    </source>
</evidence>
<feature type="domain" description="Domain of unknown function at the cortex 1" evidence="1">
    <location>
        <begin position="27"/>
        <end position="276"/>
    </location>
</feature>
<dbReference type="eggNOG" id="ENOG502QZIR">
    <property type="taxonomic scope" value="Eukaryota"/>
</dbReference>
<dbReference type="GeneID" id="7452219"/>
<accession>B8C0G3</accession>